<comment type="caution">
    <text evidence="1">The sequence shown here is derived from an EMBL/GenBank/DDBJ whole genome shotgun (WGS) entry which is preliminary data.</text>
</comment>
<proteinExistence type="predicted"/>
<dbReference type="AlphaFoldDB" id="A0AAD6Z5K6"/>
<keyword evidence="2" id="KW-1185">Reference proteome</keyword>
<sequence>LGRKYEFKDLFDSAMARLTSQYPTTLEAYDAIQATIDSFVLYPGFDFDIVALDSENNIWSALPCAYYGVLERQLFDTIENKNGTVSHLPNLDVRRCVVAHEMLVVKQFQSGYTLGWAREWDFDDDCTDLPRCRAVREAILNWYSEDAMIGALEQPNEIGGNLFELCGACAQNAAVGRQKMWEELPEFFDLSPWNELKNDV</sequence>
<dbReference type="EMBL" id="JARIHO010000089">
    <property type="protein sequence ID" value="KAJ7307095.1"/>
    <property type="molecule type" value="Genomic_DNA"/>
</dbReference>
<protein>
    <submittedName>
        <fullName evidence="1">Uncharacterized protein</fullName>
    </submittedName>
</protein>
<organism evidence="1 2">
    <name type="scientific">Mycena albidolilacea</name>
    <dbReference type="NCBI Taxonomy" id="1033008"/>
    <lineage>
        <taxon>Eukaryota</taxon>
        <taxon>Fungi</taxon>
        <taxon>Dikarya</taxon>
        <taxon>Basidiomycota</taxon>
        <taxon>Agaricomycotina</taxon>
        <taxon>Agaricomycetes</taxon>
        <taxon>Agaricomycetidae</taxon>
        <taxon>Agaricales</taxon>
        <taxon>Marasmiineae</taxon>
        <taxon>Mycenaceae</taxon>
        <taxon>Mycena</taxon>
    </lineage>
</organism>
<reference evidence="1" key="1">
    <citation type="submission" date="2023-03" db="EMBL/GenBank/DDBJ databases">
        <title>Massive genome expansion in bonnet fungi (Mycena s.s.) driven by repeated elements and novel gene families across ecological guilds.</title>
        <authorList>
            <consortium name="Lawrence Berkeley National Laboratory"/>
            <person name="Harder C.B."/>
            <person name="Miyauchi S."/>
            <person name="Viragh M."/>
            <person name="Kuo A."/>
            <person name="Thoen E."/>
            <person name="Andreopoulos B."/>
            <person name="Lu D."/>
            <person name="Skrede I."/>
            <person name="Drula E."/>
            <person name="Henrissat B."/>
            <person name="Morin E."/>
            <person name="Kohler A."/>
            <person name="Barry K."/>
            <person name="LaButti K."/>
            <person name="Morin E."/>
            <person name="Salamov A."/>
            <person name="Lipzen A."/>
            <person name="Mereny Z."/>
            <person name="Hegedus B."/>
            <person name="Baldrian P."/>
            <person name="Stursova M."/>
            <person name="Weitz H."/>
            <person name="Taylor A."/>
            <person name="Grigoriev I.V."/>
            <person name="Nagy L.G."/>
            <person name="Martin F."/>
            <person name="Kauserud H."/>
        </authorList>
    </citation>
    <scope>NUCLEOTIDE SEQUENCE</scope>
    <source>
        <strain evidence="1">CBHHK002</strain>
    </source>
</reference>
<feature type="non-terminal residue" evidence="1">
    <location>
        <position position="200"/>
    </location>
</feature>
<accession>A0AAD6Z5K6</accession>
<evidence type="ECO:0000313" key="1">
    <source>
        <dbReference type="EMBL" id="KAJ7307095.1"/>
    </source>
</evidence>
<dbReference type="Proteomes" id="UP001218218">
    <property type="component" value="Unassembled WGS sequence"/>
</dbReference>
<evidence type="ECO:0000313" key="2">
    <source>
        <dbReference type="Proteomes" id="UP001218218"/>
    </source>
</evidence>
<name>A0AAD6Z5K6_9AGAR</name>
<gene>
    <name evidence="1" type="ORF">DFH08DRAFT_720291</name>
</gene>